<evidence type="ECO:0000259" key="4">
    <source>
        <dbReference type="Pfam" id="PF20843"/>
    </source>
</evidence>
<name>A0A1Z8JJJ1_PICKU</name>
<feature type="domain" description="Rax2-like second" evidence="3">
    <location>
        <begin position="231"/>
        <end position="389"/>
    </location>
</feature>
<dbReference type="AlphaFoldDB" id="A0A1Z8JJJ1"/>
<dbReference type="InterPro" id="IPR048266">
    <property type="entry name" value="Rax2-like_second"/>
</dbReference>
<comment type="caution">
    <text evidence="5">The sequence shown here is derived from an EMBL/GenBank/DDBJ whole genome shotgun (WGS) entry which is preliminary data.</text>
</comment>
<dbReference type="EMBL" id="NHMM01000007">
    <property type="protein sequence ID" value="OUT20757.1"/>
    <property type="molecule type" value="Genomic_DNA"/>
</dbReference>
<dbReference type="Pfam" id="PF12768">
    <property type="entry name" value="Rax2"/>
    <property type="match status" value="1"/>
</dbReference>
<evidence type="ECO:0008006" key="7">
    <source>
        <dbReference type="Google" id="ProtNLM"/>
    </source>
</evidence>
<proteinExistence type="predicted"/>
<reference evidence="5 6" key="1">
    <citation type="submission" date="2017-05" db="EMBL/GenBank/DDBJ databases">
        <title>The Genome Sequence of Candida krusei Ckrusei653.</title>
        <authorList>
            <person name="Cuomo C."/>
            <person name="Forche A."/>
            <person name="Young S."/>
            <person name="Abouelleil A."/>
            <person name="Cao P."/>
            <person name="Chapman S."/>
            <person name="Cusick C."/>
            <person name="Shea T."/>
            <person name="Nusbaum C."/>
            <person name="Birren B."/>
        </authorList>
    </citation>
    <scope>NUCLEOTIDE SEQUENCE [LARGE SCALE GENOMIC DNA]</scope>
    <source>
        <strain evidence="5 6">Ckrusei653</strain>
    </source>
</reference>
<keyword evidence="1" id="KW-0472">Membrane</keyword>
<sequence>MHLNSLSKIFSAITVMMGSSQSLTIDEDFILIGDYDAVSLYNSTESFNFTYSASDLNVYQLSTTNNSITVLPDTKLPGVPSIWQLINNSTSIMIIDNKPYIYNFQNSSLVQLKNWNNIKGDIKSFYYDEDLKSFYFGGSISFNDTHGIVQYDYQEEQLLSLPFGGFNENSTINSIVQLEGSSDLILAGSFDSIGYVELLNITLNETETNTTSYRNQTGVIDISQSIPILSQDVSASVGENAQDIICPVTGNNGWLLSNGELGTWSASLQTKVRPSKIRLYNSNSENTSVNTFRIITYPANGIMNMTYIDPYDLQEKHCDAFCPLFTHNYVENGFKNNSIRNNQYYKFTNDNQTIMELTDVFQDFAFVNPIEVESFSVEIMNYHGSNAELAGVELYGMGISVFANNSLNLGNSCPSSGGYHISVNSESLGGMSWKSGGSGGFQYSEVPSNQVSNNKGISYDINIPVSGKYSVLMNTPGCSQDSSCGSRGKVNVTLYDSFGGLLSQNFVYQTNEYEKYDVLYTGNLDTGTQPVRVEMSLVEDSENPDPLYVVAQSIQLQYLQLELNEVFGNHTKKYNKLVNQTIGLNGIFEYSASNFTKHIRNPIGNTTINQIGSIFEHGATINQVLYNETGVILAGDFNSSYGNGILGWKINSTDYFTIDKGEFDSVSQIYGPLNEFIIAGESSLYSKAEVYESNTGRNENLNVSNSQPITDLSGFTFNGSEYVVIGHSNSSEIMDFTASRLFSNSTTFGMNVLSSLDSNRKDWMIDEYVDTSYIIGTILKFDLAANNIVESTSRGLSPVNITTSRFTAGAFIDSHRYAIAGSNIFLISNNKSFPLFEHYELDNTQVDTMIFNGSDLVIAFNGSATLNSRNITGLAYYNLDSSQLITLNQTFSGSLKKLTVDPELGATIGVGSFSVGDCSTICFFGNESDHLYVKKSVPNISGTINDAEYFNFHNILLGGNFTNKNEDFGYIGVYDTQEDEVRMMKNYSSQLPGPITSFNFVDETTNNKTLDDLIVVSGENYVGYFNGSKWTSLVNGLDVSHGSISSLSILNSTLSSFHQNKVILLTGDLAIDGYGNVTSAVYDGTKWTPYAMFATNLKVSDARAQNIVRLSPIHVFSGNFTSPIPSSSPSSIPTSNSDIQNKTKNFTNGQVVGVGFGLAVATLMLIAGFGFLLVAFTNREEEKIEGLKLIGEDRTYHNQQMMDVVDPDEIINPNVKKG</sequence>
<evidence type="ECO:0000313" key="6">
    <source>
        <dbReference type="Proteomes" id="UP000195871"/>
    </source>
</evidence>
<dbReference type="GO" id="GO:0005935">
    <property type="term" value="C:cellular bud neck"/>
    <property type="evidence" value="ECO:0007669"/>
    <property type="project" value="TreeGrafter"/>
</dbReference>
<dbReference type="PANTHER" id="PTHR31778">
    <property type="entry name" value="BUD SITE SELECTION PROTEIN RAX2"/>
    <property type="match status" value="1"/>
</dbReference>
<protein>
    <recommendedName>
        <fullName evidence="7">Bud site selection protein RAX2</fullName>
    </recommendedName>
</protein>
<dbReference type="GO" id="GO:0005621">
    <property type="term" value="C:cellular bud scar"/>
    <property type="evidence" value="ECO:0007669"/>
    <property type="project" value="TreeGrafter"/>
</dbReference>
<evidence type="ECO:0000313" key="5">
    <source>
        <dbReference type="EMBL" id="OUT20757.1"/>
    </source>
</evidence>
<dbReference type="PANTHER" id="PTHR31778:SF2">
    <property type="entry name" value="BUD SITE SELECTION PROTEIN RAX2"/>
    <property type="match status" value="1"/>
</dbReference>
<dbReference type="Proteomes" id="UP000195871">
    <property type="component" value="Unassembled WGS sequence"/>
</dbReference>
<dbReference type="Pfam" id="PF20843">
    <property type="entry name" value="Rax2_3"/>
    <property type="match status" value="1"/>
</dbReference>
<gene>
    <name evidence="5" type="ORF">CAS74_004425</name>
</gene>
<accession>A0A1Z8JJJ1</accession>
<evidence type="ECO:0000259" key="2">
    <source>
        <dbReference type="Pfam" id="PF12768"/>
    </source>
</evidence>
<evidence type="ECO:0000259" key="3">
    <source>
        <dbReference type="Pfam" id="PF20842"/>
    </source>
</evidence>
<dbReference type="GO" id="GO:1902929">
    <property type="term" value="C:plasma membrane of growing cell tip"/>
    <property type="evidence" value="ECO:0007669"/>
    <property type="project" value="TreeGrafter"/>
</dbReference>
<dbReference type="VEuPathDB" id="FungiDB:C5L36_0A10380"/>
<dbReference type="InterPro" id="IPR024982">
    <property type="entry name" value="Rax2-like_C"/>
</dbReference>
<dbReference type="InterPro" id="IPR048265">
    <property type="entry name" value="Rax2-like_third"/>
</dbReference>
<dbReference type="Pfam" id="PF20842">
    <property type="entry name" value="Rax2_2"/>
    <property type="match status" value="1"/>
</dbReference>
<dbReference type="GO" id="GO:0000282">
    <property type="term" value="P:cellular bud site selection"/>
    <property type="evidence" value="ECO:0007669"/>
    <property type="project" value="TreeGrafter"/>
</dbReference>
<keyword evidence="1" id="KW-0812">Transmembrane</keyword>
<feature type="transmembrane region" description="Helical" evidence="1">
    <location>
        <begin position="1151"/>
        <end position="1176"/>
    </location>
</feature>
<keyword evidence="1" id="KW-1133">Transmembrane helix</keyword>
<feature type="domain" description="Rax2-like third" evidence="4">
    <location>
        <begin position="401"/>
        <end position="557"/>
    </location>
</feature>
<organism evidence="5 6">
    <name type="scientific">Pichia kudriavzevii</name>
    <name type="common">Yeast</name>
    <name type="synonym">Issatchenkia orientalis</name>
    <dbReference type="NCBI Taxonomy" id="4909"/>
    <lineage>
        <taxon>Eukaryota</taxon>
        <taxon>Fungi</taxon>
        <taxon>Dikarya</taxon>
        <taxon>Ascomycota</taxon>
        <taxon>Saccharomycotina</taxon>
        <taxon>Pichiomycetes</taxon>
        <taxon>Pichiales</taxon>
        <taxon>Pichiaceae</taxon>
        <taxon>Pichia</taxon>
    </lineage>
</organism>
<feature type="domain" description="Rax2-like C-terminal" evidence="2">
    <location>
        <begin position="875"/>
        <end position="1095"/>
    </location>
</feature>
<evidence type="ECO:0000256" key="1">
    <source>
        <dbReference type="SAM" id="Phobius"/>
    </source>
</evidence>